<accession>A0ABV5RBB7</accession>
<dbReference type="PANTHER" id="PTHR38479">
    <property type="entry name" value="LMO0824 PROTEIN"/>
    <property type="match status" value="1"/>
</dbReference>
<name>A0ABV5RBB7_9ACTN</name>
<feature type="region of interest" description="Disordered" evidence="1">
    <location>
        <begin position="244"/>
        <end position="268"/>
    </location>
</feature>
<dbReference type="InterPro" id="IPR009351">
    <property type="entry name" value="AlkZ-like"/>
</dbReference>
<proteinExistence type="predicted"/>
<sequence>MRITARELNRSTLARQLLLQRETLGVADAVRRVVALQAQQAASPYLALWNRLTDFDPADLDSAFAGHTVVKSTLMRITLHAVHIDDFRAFREAVQPLLRASRLGDRFTASGLTAEDADALVPELLAFADRPRTAAEYEAWLAQRLGAPPKPGAWWGLRQYTPLLHAPTTPPWSFGSRPSYVAPPTRPVLANPEVSAASLQTLVKRYLEGFGPATVADVAQFALVQRARARTALRALAGDGDIERLEGPNGEELFDTPGASRPHEDTPAPPRLMAMWDSILLAYSDRSRVIPPDYRTLVTRRNGDVLPTLLIDGCVAGVWRPAEGGIEATAFHPLPDDIWEQLVAEARSMTAFLADRDPEVYRRFDHWWSKLPSAEARLLPGHGNGAPNISRDRPALDG</sequence>
<reference evidence="2 3" key="1">
    <citation type="submission" date="2024-09" db="EMBL/GenBank/DDBJ databases">
        <authorList>
            <person name="Sun Q."/>
            <person name="Mori K."/>
        </authorList>
    </citation>
    <scope>NUCLEOTIDE SEQUENCE [LARGE SCALE GENOMIC DNA]</scope>
    <source>
        <strain evidence="2 3">JCM 3331</strain>
    </source>
</reference>
<evidence type="ECO:0000313" key="2">
    <source>
        <dbReference type="EMBL" id="MFB9575102.1"/>
    </source>
</evidence>
<dbReference type="Proteomes" id="UP001589710">
    <property type="component" value="Unassembled WGS sequence"/>
</dbReference>
<dbReference type="PANTHER" id="PTHR38479:SF2">
    <property type="entry name" value="WINGED HELIX DNA-BINDING DOMAIN-CONTAINING PROTEIN"/>
    <property type="match status" value="1"/>
</dbReference>
<keyword evidence="2" id="KW-0238">DNA-binding</keyword>
<feature type="region of interest" description="Disordered" evidence="1">
    <location>
        <begin position="379"/>
        <end position="398"/>
    </location>
</feature>
<dbReference type="Pfam" id="PF06224">
    <property type="entry name" value="AlkZ-like"/>
    <property type="match status" value="1"/>
</dbReference>
<evidence type="ECO:0000313" key="3">
    <source>
        <dbReference type="Proteomes" id="UP001589710"/>
    </source>
</evidence>
<dbReference type="GO" id="GO:0003677">
    <property type="term" value="F:DNA binding"/>
    <property type="evidence" value="ECO:0007669"/>
    <property type="project" value="UniProtKB-KW"/>
</dbReference>
<comment type="caution">
    <text evidence="2">The sequence shown here is derived from an EMBL/GenBank/DDBJ whole genome shotgun (WGS) entry which is preliminary data.</text>
</comment>
<gene>
    <name evidence="2" type="ORF">ACFFTL_23115</name>
</gene>
<dbReference type="RefSeq" id="WP_345512898.1">
    <property type="nucleotide sequence ID" value="NZ_BAAAXD010000019.1"/>
</dbReference>
<dbReference type="EMBL" id="JBHMCG010000097">
    <property type="protein sequence ID" value="MFB9575102.1"/>
    <property type="molecule type" value="Genomic_DNA"/>
</dbReference>
<keyword evidence="3" id="KW-1185">Reference proteome</keyword>
<protein>
    <submittedName>
        <fullName evidence="2">Winged helix DNA-binding domain-containing protein</fullName>
    </submittedName>
</protein>
<organism evidence="2 3">
    <name type="scientific">Streptomyces yanii</name>
    <dbReference type="NCBI Taxonomy" id="78510"/>
    <lineage>
        <taxon>Bacteria</taxon>
        <taxon>Bacillati</taxon>
        <taxon>Actinomycetota</taxon>
        <taxon>Actinomycetes</taxon>
        <taxon>Kitasatosporales</taxon>
        <taxon>Streptomycetaceae</taxon>
        <taxon>Streptomyces</taxon>
    </lineage>
</organism>
<evidence type="ECO:0000256" key="1">
    <source>
        <dbReference type="SAM" id="MobiDB-lite"/>
    </source>
</evidence>